<sequence length="660" mass="73270">MEFAPFLLLDTDNPLESLQSECQKRAISMDSVQCLLQKHHITLSDPNLPSHALLDDKLYHNNRFTICQSCDILVRPKLIDSTYTLTLSPDKDKVFMRCLDSFLALDEMEQELYAQVGADLAMLGVILRDIQSLHARLQELLQAIKSKPKMREQEFCIMESSVYVPPKPMRFRFLPQESYQALHQAQARSFFSDESIPPPSKIEEAFYGVDSGELVGVYEFGDGGVAGRNLLGEYCTPSSAKQRIIPSEQEHITHKAYDDRIEYFSQVQGFIALHNQFTAPFAKKSHNTGEQADIFCFYTLPSSPLKSTQTPPLLGGIQAHITLSIESSDSSIDALGDGVYIEAEHIEISGDLGSSTTIKARHLVINGATHKSSKILAQNAKILTHRGLLITQDCTIKNVDSGTIYAKSARIQEARASSIYAKSIHIDRLRSANSCHFSTQLQVQEIPKSHGDDNALIFSLLGSSDYRDYLYNARAYHRDKSQTLARIDSTLNALLPKLSSAQVFLQKLQGFTKEQQAIALKEAKFSQTYAESLLLIKLYKATLARKNALQKSLHTLAHTTIPALQARLANARLCIGNVLGFENYAHIQKLELGPSELMSESLLLEYNKRAVITIAKVKEPSGQASTPNAQASLESSASLDSSSLDSSANHTPLIHLKVEQ</sequence>
<dbReference type="RefSeq" id="WP_150337236.1">
    <property type="nucleotide sequence ID" value="NZ_JAERIX010000030.1"/>
</dbReference>
<protein>
    <submittedName>
        <fullName evidence="2">Uncharacterized protein</fullName>
    </submittedName>
</protein>
<proteinExistence type="predicted"/>
<feature type="region of interest" description="Disordered" evidence="1">
    <location>
        <begin position="621"/>
        <end position="660"/>
    </location>
</feature>
<accession>A0A5M9QNI7</accession>
<dbReference type="AlphaFoldDB" id="A0A5M9QNI7"/>
<evidence type="ECO:0000256" key="1">
    <source>
        <dbReference type="SAM" id="MobiDB-lite"/>
    </source>
</evidence>
<gene>
    <name evidence="2" type="ORF">F4V45_04415</name>
</gene>
<evidence type="ECO:0000313" key="2">
    <source>
        <dbReference type="EMBL" id="KAA8709880.1"/>
    </source>
</evidence>
<feature type="compositionally biased region" description="Low complexity" evidence="1">
    <location>
        <begin position="631"/>
        <end position="648"/>
    </location>
</feature>
<reference evidence="2 3" key="1">
    <citation type="submission" date="2019-09" db="EMBL/GenBank/DDBJ databases">
        <title>Draft genome sequence of various Type strains from the CCUG.</title>
        <authorList>
            <person name="Pineiro-Iglesias B."/>
            <person name="Tunovic T."/>
            <person name="Unosson C."/>
            <person name="Inganas E."/>
            <person name="Ohlen M."/>
            <person name="Cardew S."/>
            <person name="Jensie-Markopoulos S."/>
            <person name="Salva-Serra F."/>
            <person name="Jaen-Luchoro D."/>
            <person name="Karlsson R."/>
            <person name="Svensson-Stadler L."/>
            <person name="Chun J."/>
            <person name="Moore E."/>
        </authorList>
    </citation>
    <scope>NUCLEOTIDE SEQUENCE [LARGE SCALE GENOMIC DNA]</scope>
    <source>
        <strain evidence="2 3">CCUG 32756T</strain>
    </source>
</reference>
<dbReference type="Proteomes" id="UP000323707">
    <property type="component" value="Unassembled WGS sequence"/>
</dbReference>
<dbReference type="EMBL" id="VXKE01000012">
    <property type="protein sequence ID" value="KAA8709880.1"/>
    <property type="molecule type" value="Genomic_DNA"/>
</dbReference>
<comment type="caution">
    <text evidence="2">The sequence shown here is derived from an EMBL/GenBank/DDBJ whole genome shotgun (WGS) entry which is preliminary data.</text>
</comment>
<evidence type="ECO:0000313" key="3">
    <source>
        <dbReference type="Proteomes" id="UP000323707"/>
    </source>
</evidence>
<name>A0A5M9QNI7_9HELI</name>
<organism evidence="2 3">
    <name type="scientific">Helicobacter canis</name>
    <dbReference type="NCBI Taxonomy" id="29419"/>
    <lineage>
        <taxon>Bacteria</taxon>
        <taxon>Pseudomonadati</taxon>
        <taxon>Campylobacterota</taxon>
        <taxon>Epsilonproteobacteria</taxon>
        <taxon>Campylobacterales</taxon>
        <taxon>Helicobacteraceae</taxon>
        <taxon>Helicobacter</taxon>
    </lineage>
</organism>